<evidence type="ECO:0000256" key="4">
    <source>
        <dbReference type="ARBA" id="ARBA00022679"/>
    </source>
</evidence>
<dbReference type="Gene3D" id="3.40.1010.10">
    <property type="entry name" value="Cobalt-precorrin-4 Transmethylase, Domain 1"/>
    <property type="match status" value="1"/>
</dbReference>
<dbReference type="InterPro" id="IPR014777">
    <property type="entry name" value="4pyrrole_Mease_sub1"/>
</dbReference>
<comment type="pathway">
    <text evidence="1">Cofactor biosynthesis; adenosylcobalamin biosynthesis.</text>
</comment>
<dbReference type="NCBIfam" id="TIGR02467">
    <property type="entry name" value="CbiE"/>
    <property type="match status" value="1"/>
</dbReference>
<dbReference type="Proteomes" id="UP000480275">
    <property type="component" value="Unassembled WGS sequence"/>
</dbReference>
<dbReference type="OrthoDB" id="9787825at2"/>
<dbReference type="SUPFAM" id="SSF53790">
    <property type="entry name" value="Tetrapyrrole methylase"/>
    <property type="match status" value="1"/>
</dbReference>
<name>A0A6L5JY66_RHOTE</name>
<evidence type="ECO:0000313" key="7">
    <source>
        <dbReference type="EMBL" id="MQY51981.1"/>
    </source>
</evidence>
<comment type="caution">
    <text evidence="7">The sequence shown here is derived from an EMBL/GenBank/DDBJ whole genome shotgun (WGS) entry which is preliminary data.</text>
</comment>
<dbReference type="CDD" id="cd11644">
    <property type="entry name" value="Precorrin-6Y-MT"/>
    <property type="match status" value="1"/>
</dbReference>
<dbReference type="PANTHER" id="PTHR43182:SF1">
    <property type="entry name" value="COBALT-PRECORRIN-7 C(5)-METHYLTRANSFERASE"/>
    <property type="match status" value="1"/>
</dbReference>
<dbReference type="GO" id="GO:0009236">
    <property type="term" value="P:cobalamin biosynthetic process"/>
    <property type="evidence" value="ECO:0007669"/>
    <property type="project" value="UniProtKB-UniPathway"/>
</dbReference>
<dbReference type="PANTHER" id="PTHR43182">
    <property type="entry name" value="COBALT-PRECORRIN-6B C(15)-METHYLTRANSFERASE (DECARBOXYLATING)"/>
    <property type="match status" value="1"/>
</dbReference>
<dbReference type="GO" id="GO:0032259">
    <property type="term" value="P:methylation"/>
    <property type="evidence" value="ECO:0007669"/>
    <property type="project" value="UniProtKB-KW"/>
</dbReference>
<reference evidence="7 8" key="1">
    <citation type="submission" date="2019-10" db="EMBL/GenBank/DDBJ databases">
        <title>Whole-genome sequence of the purple nonsulfur photosynthetic bacterium Rhodocyclus tenuis.</title>
        <authorList>
            <person name="Kyndt J.A."/>
            <person name="Meyer T.E."/>
        </authorList>
    </citation>
    <scope>NUCLEOTIDE SEQUENCE [LARGE SCALE GENOMIC DNA]</scope>
    <source>
        <strain evidence="7 8">DSM 110</strain>
    </source>
</reference>
<dbReference type="InterPro" id="IPR012818">
    <property type="entry name" value="CbiE"/>
</dbReference>
<protein>
    <submittedName>
        <fullName evidence="7">Precorrin-6y C5,15-methyltransferase (Decarboxylating) subunit CbiE</fullName>
    </submittedName>
</protein>
<keyword evidence="4" id="KW-0808">Transferase</keyword>
<evidence type="ECO:0000256" key="5">
    <source>
        <dbReference type="ARBA" id="ARBA00022691"/>
    </source>
</evidence>
<evidence type="ECO:0000313" key="8">
    <source>
        <dbReference type="Proteomes" id="UP000480275"/>
    </source>
</evidence>
<dbReference type="EMBL" id="WIXJ01000006">
    <property type="protein sequence ID" value="MQY51981.1"/>
    <property type="molecule type" value="Genomic_DNA"/>
</dbReference>
<keyword evidence="5" id="KW-0949">S-adenosyl-L-methionine</keyword>
<evidence type="ECO:0000256" key="3">
    <source>
        <dbReference type="ARBA" id="ARBA00022603"/>
    </source>
</evidence>
<evidence type="ECO:0000259" key="6">
    <source>
        <dbReference type="Pfam" id="PF00590"/>
    </source>
</evidence>
<sequence length="260" mass="26628">MSGDQASRREVDNFDDFDALAPMPDGPAWLTLVGIGEDGVAGLGDAARAAIAGAVLVVGGQRQLALAAPLIRGKARAWPSPLTAGVAALRDFAGRPVVVLASGDPFCFGIGSTLRRLLPDVPLACLPAPSSFALACARLGWPQQQTTLASLCGRPLAGLTDQLVPGARLVVLSADETTPAELAAHLVAQGFGDALMHVLEALGGPQERRRSVRAAELAAATGQTAFAAGSAAAFDDIHRLNLVALELPAQRAVPDTESHA</sequence>
<organism evidence="7 8">
    <name type="scientific">Rhodocyclus tenuis</name>
    <name type="common">Rhodospirillum tenue</name>
    <dbReference type="NCBI Taxonomy" id="1066"/>
    <lineage>
        <taxon>Bacteria</taxon>
        <taxon>Pseudomonadati</taxon>
        <taxon>Pseudomonadota</taxon>
        <taxon>Betaproteobacteria</taxon>
        <taxon>Rhodocyclales</taxon>
        <taxon>Rhodocyclaceae</taxon>
        <taxon>Rhodocyclus</taxon>
    </lineage>
</organism>
<gene>
    <name evidence="7" type="primary">cbiE</name>
    <name evidence="7" type="ORF">GHK24_09350</name>
</gene>
<accession>A0A6L5JY66</accession>
<feature type="domain" description="Tetrapyrrole methylase" evidence="6">
    <location>
        <begin position="30"/>
        <end position="217"/>
    </location>
</feature>
<keyword evidence="3" id="KW-0489">Methyltransferase</keyword>
<proteinExistence type="predicted"/>
<dbReference type="InterPro" id="IPR050714">
    <property type="entry name" value="Cobalamin_biosynth_MTase"/>
</dbReference>
<dbReference type="UniPathway" id="UPA00148"/>
<keyword evidence="2" id="KW-0169">Cobalamin biosynthesis</keyword>
<dbReference type="InterPro" id="IPR035996">
    <property type="entry name" value="4pyrrol_Methylase_sf"/>
</dbReference>
<evidence type="ECO:0000256" key="2">
    <source>
        <dbReference type="ARBA" id="ARBA00022573"/>
    </source>
</evidence>
<dbReference type="Pfam" id="PF00590">
    <property type="entry name" value="TP_methylase"/>
    <property type="match status" value="1"/>
</dbReference>
<dbReference type="GO" id="GO:0008276">
    <property type="term" value="F:protein methyltransferase activity"/>
    <property type="evidence" value="ECO:0007669"/>
    <property type="project" value="InterPro"/>
</dbReference>
<dbReference type="AlphaFoldDB" id="A0A6L5JY66"/>
<dbReference type="InterPro" id="IPR000878">
    <property type="entry name" value="4pyrrol_Mease"/>
</dbReference>
<evidence type="ECO:0000256" key="1">
    <source>
        <dbReference type="ARBA" id="ARBA00004953"/>
    </source>
</evidence>